<feature type="region of interest" description="Disordered" evidence="2">
    <location>
        <begin position="1"/>
        <end position="35"/>
    </location>
</feature>
<proteinExistence type="predicted"/>
<accession>A0A8E3YXP2</accession>
<evidence type="ECO:0000313" key="3">
    <source>
        <dbReference type="EMBL" id="QKN22683.1"/>
    </source>
</evidence>
<organism evidence="3">
    <name type="scientific">Erysiphe necator associated fusarivirus 2</name>
    <dbReference type="NCBI Taxonomy" id="2743150"/>
    <lineage>
        <taxon>Viruses</taxon>
        <taxon>Riboviria</taxon>
        <taxon>Orthornavirae</taxon>
        <taxon>Pisuviricota</taxon>
        <taxon>Duplopiviricetes</taxon>
        <taxon>Durnavirales</taxon>
        <taxon>Fusariviridae</taxon>
    </lineage>
</organism>
<keyword evidence="1" id="KW-0175">Coiled coil</keyword>
<evidence type="ECO:0000256" key="2">
    <source>
        <dbReference type="SAM" id="MobiDB-lite"/>
    </source>
</evidence>
<feature type="coiled-coil region" evidence="1">
    <location>
        <begin position="92"/>
        <end position="133"/>
    </location>
</feature>
<protein>
    <submittedName>
        <fullName evidence="3">Uncharacterized protein</fullName>
    </submittedName>
</protein>
<evidence type="ECO:0000256" key="1">
    <source>
        <dbReference type="SAM" id="Coils"/>
    </source>
</evidence>
<feature type="region of interest" description="Disordered" evidence="2">
    <location>
        <begin position="417"/>
        <end position="466"/>
    </location>
</feature>
<dbReference type="EMBL" id="MN627464">
    <property type="protein sequence ID" value="QKN22683.1"/>
    <property type="molecule type" value="Genomic_RNA"/>
</dbReference>
<sequence>MSSHKDEQSAPQTPPPGSYPESSAVEKSPSVASTSVAVRDEVRAIIDESHMVSCTFKGEPAWAINKDKWKVVEAKLIKLQERQGNSVPVSEIAELQRELASLRLKANDFKSQNERLEYAQQNLTKALNHAKANEAKVRVEAEESLALLSGTQKELRATLASVAASKKEYEVAIKEAKKEGKSDDVEILTSDRRKLSADLSDLNNSLQQVNSDKKSIQDKLKRFEKQVLDLTIELNAEKSRNEIQSGKPGTSFAEKAKGAKQSTINLYNTAYSNLSALAKSRFEKIKDSPTEDEKNTVFWLKAAFDATKHEVYRPYKIVFDGLGDDLKAYTAPSRKAFDKFLVAVRDSLLPMGQPLSMDDMNDLLGDIQISNLKLNSSFRAKGFKTLKDLNDHGLTIGAPDASDIDFKLVNGKLEPLIKSPSEKRKGKQKAVEPEDPQDEKLEVHGPPYQPEDTGPSSDQGDSPGEDDPVSYWVKVRRWLHLKFDSMNKRIRESLRTKPKRLERYFRLSTGNIFQRFCLVPYSWFIWVFP</sequence>
<name>A0A8E3YXP2_9VIRU</name>
<feature type="coiled-coil region" evidence="1">
    <location>
        <begin position="159"/>
        <end position="240"/>
    </location>
</feature>
<reference evidence="3" key="1">
    <citation type="submission" date="2019-10" db="EMBL/GenBank/DDBJ databases">
        <title>The miscellaneous mycovirome associated to the plant pathogenic fungus Erysiphe necator.</title>
        <authorList>
            <person name="Rodriguez-Romero J."/>
            <person name="Chiapello M."/>
            <person name="Cordoba L."/>
            <person name="Turina M."/>
            <person name="Ayllon M.A."/>
        </authorList>
    </citation>
    <scope>NUCLEOTIDE SEQUENCE</scope>
    <source>
        <strain evidence="3">PMS3_152</strain>
    </source>
</reference>